<dbReference type="PANTHER" id="PTHR47331:SF5">
    <property type="entry name" value="RIBONUCLEASE H"/>
    <property type="match status" value="1"/>
</dbReference>
<organism evidence="1">
    <name type="scientific">Capitella teleta</name>
    <name type="common">Polychaete worm</name>
    <dbReference type="NCBI Taxonomy" id="283909"/>
    <lineage>
        <taxon>Eukaryota</taxon>
        <taxon>Metazoa</taxon>
        <taxon>Spiralia</taxon>
        <taxon>Lophotrochozoa</taxon>
        <taxon>Annelida</taxon>
        <taxon>Polychaeta</taxon>
        <taxon>Sedentaria</taxon>
        <taxon>Scolecida</taxon>
        <taxon>Capitellidae</taxon>
        <taxon>Capitella</taxon>
    </lineage>
</organism>
<dbReference type="EMBL" id="AMQN01016910">
    <property type="status" value="NOT_ANNOTATED_CDS"/>
    <property type="molecule type" value="Genomic_DNA"/>
</dbReference>
<reference evidence="3" key="1">
    <citation type="submission" date="2012-12" db="EMBL/GenBank/DDBJ databases">
        <authorList>
            <person name="Hellsten U."/>
            <person name="Grimwood J."/>
            <person name="Chapman J.A."/>
            <person name="Shapiro H."/>
            <person name="Aerts A."/>
            <person name="Otillar R.P."/>
            <person name="Terry A.Y."/>
            <person name="Boore J.L."/>
            <person name="Simakov O."/>
            <person name="Marletaz F."/>
            <person name="Cho S.-J."/>
            <person name="Edsinger-Gonzales E."/>
            <person name="Havlak P."/>
            <person name="Kuo D.-H."/>
            <person name="Larsson T."/>
            <person name="Lv J."/>
            <person name="Arendt D."/>
            <person name="Savage R."/>
            <person name="Osoegawa K."/>
            <person name="de Jong P."/>
            <person name="Lindberg D.R."/>
            <person name="Seaver E.C."/>
            <person name="Weisblat D.A."/>
            <person name="Putnam N.H."/>
            <person name="Grigoriev I.V."/>
            <person name="Rokhsar D.S."/>
        </authorList>
    </citation>
    <scope>NUCLEOTIDE SEQUENCE</scope>
    <source>
        <strain evidence="3">I ESC-2004</strain>
    </source>
</reference>
<dbReference type="AlphaFoldDB" id="R7VFL3"/>
<dbReference type="HOGENOM" id="CLU_714217_0_0_1"/>
<evidence type="ECO:0000313" key="3">
    <source>
        <dbReference type="Proteomes" id="UP000014760"/>
    </source>
</evidence>
<dbReference type="EMBL" id="KB292539">
    <property type="protein sequence ID" value="ELU17362.1"/>
    <property type="molecule type" value="Genomic_DNA"/>
</dbReference>
<protein>
    <submittedName>
        <fullName evidence="1 2">Uncharacterized protein</fullName>
    </submittedName>
</protein>
<dbReference type="OrthoDB" id="10057690at2759"/>
<dbReference type="PANTHER" id="PTHR47331">
    <property type="entry name" value="PHD-TYPE DOMAIN-CONTAINING PROTEIN"/>
    <property type="match status" value="1"/>
</dbReference>
<evidence type="ECO:0000313" key="1">
    <source>
        <dbReference type="EMBL" id="ELU17362.1"/>
    </source>
</evidence>
<reference evidence="2" key="3">
    <citation type="submission" date="2015-06" db="UniProtKB">
        <authorList>
            <consortium name="EnsemblMetazoa"/>
        </authorList>
    </citation>
    <scope>IDENTIFICATION</scope>
</reference>
<evidence type="ECO:0000313" key="2">
    <source>
        <dbReference type="EnsemblMetazoa" id="CapteP212929"/>
    </source>
</evidence>
<reference evidence="1 3" key="2">
    <citation type="journal article" date="2013" name="Nature">
        <title>Insights into bilaterian evolution from three spiralian genomes.</title>
        <authorList>
            <person name="Simakov O."/>
            <person name="Marletaz F."/>
            <person name="Cho S.J."/>
            <person name="Edsinger-Gonzales E."/>
            <person name="Havlak P."/>
            <person name="Hellsten U."/>
            <person name="Kuo D.H."/>
            <person name="Larsson T."/>
            <person name="Lv J."/>
            <person name="Arendt D."/>
            <person name="Savage R."/>
            <person name="Osoegawa K."/>
            <person name="de Jong P."/>
            <person name="Grimwood J."/>
            <person name="Chapman J.A."/>
            <person name="Shapiro H."/>
            <person name="Aerts A."/>
            <person name="Otillar R.P."/>
            <person name="Terry A.Y."/>
            <person name="Boore J.L."/>
            <person name="Grigoriev I.V."/>
            <person name="Lindberg D.R."/>
            <person name="Seaver E.C."/>
            <person name="Weisblat D.A."/>
            <person name="Putnam N.H."/>
            <person name="Rokhsar D.S."/>
        </authorList>
    </citation>
    <scope>NUCLEOTIDE SEQUENCE</scope>
    <source>
        <strain evidence="1 3">I ESC-2004</strain>
    </source>
</reference>
<keyword evidence="3" id="KW-1185">Reference proteome</keyword>
<sequence length="387" mass="43403">MSKEHIARRELCARVTELQEFEDLWPDSLPGGTVGILVGCNSALIEPLQVISSQDSSLHAVRYQHGWVVQGATGQCRKNIACNRMVTREVIKEVMTPVQCGKLLEADFNDQSPRHPDERGYSVDDRRILSAVKDGIKFRDGHYEVPLLIRNRASSIGDCENLMKDIVATFEAKGFRLTKFVSNKLQCCPTALSNEQTTPQHRSERPTECYTMAQLRNKTERCVLLCMVVCRIKNPWDLSIRVGGNPGPGPSVLAPVSHEWIGWSRKTPITHSLVSNNRAVLNRIEPGKRAKEVRRFNLDLDDLPITRALGVLWDTEGDNFGFHRLCSEGVGWDDSLSTEHRVAWENGFPHCMCYVATMKDLYTCSVTPAQAAMALLLICVASILKEK</sequence>
<accession>R7VFL3</accession>
<gene>
    <name evidence="1" type="ORF">CAPTEDRAFT_212929</name>
</gene>
<proteinExistence type="predicted"/>
<dbReference type="Proteomes" id="UP000014760">
    <property type="component" value="Unassembled WGS sequence"/>
</dbReference>
<name>R7VFL3_CAPTE</name>
<dbReference type="EnsemblMetazoa" id="CapteT212929">
    <property type="protein sequence ID" value="CapteP212929"/>
    <property type="gene ID" value="CapteG212929"/>
</dbReference>